<gene>
    <name evidence="3" type="ORF">A5779_06255</name>
</gene>
<evidence type="ECO:0000256" key="1">
    <source>
        <dbReference type="SAM" id="Phobius"/>
    </source>
</evidence>
<dbReference type="EMBL" id="LZSY01000159">
    <property type="protein sequence ID" value="OBB84493.1"/>
    <property type="molecule type" value="Genomic_DNA"/>
</dbReference>
<evidence type="ECO:0000313" key="4">
    <source>
        <dbReference type="Proteomes" id="UP000094008"/>
    </source>
</evidence>
<accession>A0A1A0VMN8</accession>
<feature type="transmembrane region" description="Helical" evidence="1">
    <location>
        <begin position="52"/>
        <end position="70"/>
    </location>
</feature>
<keyword evidence="1" id="KW-1133">Transmembrane helix</keyword>
<evidence type="ECO:0000313" key="3">
    <source>
        <dbReference type="EMBL" id="OBB84493.1"/>
    </source>
</evidence>
<evidence type="ECO:0000259" key="2">
    <source>
        <dbReference type="Pfam" id="PF19701"/>
    </source>
</evidence>
<organism evidence="3 4">
    <name type="scientific">Mycolicibacterium peregrinum</name>
    <name type="common">Mycobacterium peregrinum</name>
    <dbReference type="NCBI Taxonomy" id="43304"/>
    <lineage>
        <taxon>Bacteria</taxon>
        <taxon>Bacillati</taxon>
        <taxon>Actinomycetota</taxon>
        <taxon>Actinomycetes</taxon>
        <taxon>Mycobacteriales</taxon>
        <taxon>Mycobacteriaceae</taxon>
        <taxon>Mycolicibacterium</taxon>
    </lineage>
</organism>
<keyword evidence="1" id="KW-0812">Transmembrane</keyword>
<dbReference type="InterPro" id="IPR045679">
    <property type="entry name" value="DUF6199"/>
</dbReference>
<reference evidence="4" key="1">
    <citation type="submission" date="2016-06" db="EMBL/GenBank/DDBJ databases">
        <authorList>
            <person name="Sutton G."/>
            <person name="Brinkac L."/>
            <person name="Sanka R."/>
            <person name="Adams M."/>
            <person name="Lau E."/>
            <person name="Mehaffy C."/>
            <person name="Tameris M."/>
            <person name="Hatherill M."/>
            <person name="Hanekom W."/>
            <person name="Mahomed H."/>
            <person name="Mcshane H."/>
        </authorList>
    </citation>
    <scope>NUCLEOTIDE SEQUENCE [LARGE SCALE GENOMIC DNA]</scope>
    <source>
        <strain evidence="4">852002-10433_SCH5171157</strain>
    </source>
</reference>
<dbReference type="Pfam" id="PF19701">
    <property type="entry name" value="DUF6199"/>
    <property type="match status" value="1"/>
</dbReference>
<dbReference type="OrthoDB" id="4382237at2"/>
<proteinExistence type="predicted"/>
<protein>
    <recommendedName>
        <fullName evidence="2">DUF6199 domain-containing protein</fullName>
    </recommendedName>
</protein>
<sequence>MGVGIFLIVVGVLVGGVMAAAPRGIWWATQSWRFRNPAANEPSDTAYGMTRVGGVLLILLVLVLGGLLIGDGMSKSAAGKRQQEAEAQQRAAEAAFVVPPPEERGRLPVIGYFAEPTPTGMRRVYVYYLAPGEAVHHYVRTMSDKFSYPCYTSASVTKADGDRTSVYPELYWAPKELGDMSKSDRCRPGAGLNVHAVSLRDVTAEATIVTDSAIADKDGTEVMPAAPGNIVPKLAKALRTNP</sequence>
<comment type="caution">
    <text evidence="3">The sequence shown here is derived from an EMBL/GenBank/DDBJ whole genome shotgun (WGS) entry which is preliminary data.</text>
</comment>
<dbReference type="RefSeq" id="WP_064886486.1">
    <property type="nucleotide sequence ID" value="NZ_LZSY01000159.1"/>
</dbReference>
<dbReference type="Proteomes" id="UP000094008">
    <property type="component" value="Unassembled WGS sequence"/>
</dbReference>
<name>A0A1A0VMN8_MYCPR</name>
<feature type="domain" description="DUF6199" evidence="2">
    <location>
        <begin position="8"/>
        <end position="64"/>
    </location>
</feature>
<keyword evidence="1" id="KW-0472">Membrane</keyword>
<dbReference type="AlphaFoldDB" id="A0A1A0VMN8"/>